<dbReference type="Proteomes" id="UP000654345">
    <property type="component" value="Unassembled WGS sequence"/>
</dbReference>
<reference evidence="2 3" key="1">
    <citation type="journal article" date="2021" name="Int. J. Syst. Evol. Microbiol.">
        <title>Reticulibacter mediterranei gen. nov., sp. nov., within the new family Reticulibacteraceae fam. nov., and Ktedonospora formicarum gen. nov., sp. nov., Ktedonobacter robiniae sp. nov., Dictyobacter formicarum sp. nov. and Dictyobacter arantiisoli sp. nov., belonging to the class Ktedonobacteria.</title>
        <authorList>
            <person name="Yabe S."/>
            <person name="Zheng Y."/>
            <person name="Wang C.M."/>
            <person name="Sakai Y."/>
            <person name="Abe K."/>
            <person name="Yokota A."/>
            <person name="Donadio S."/>
            <person name="Cavaletti L."/>
            <person name="Monciardini P."/>
        </authorList>
    </citation>
    <scope>NUCLEOTIDE SEQUENCE [LARGE SCALE GENOMIC DNA]</scope>
    <source>
        <strain evidence="2 3">SOSP1-30</strain>
    </source>
</reference>
<keyword evidence="1" id="KW-1133">Transmembrane helix</keyword>
<organism evidence="2 3">
    <name type="scientific">Ktedonobacter robiniae</name>
    <dbReference type="NCBI Taxonomy" id="2778365"/>
    <lineage>
        <taxon>Bacteria</taxon>
        <taxon>Bacillati</taxon>
        <taxon>Chloroflexota</taxon>
        <taxon>Ktedonobacteria</taxon>
        <taxon>Ktedonobacterales</taxon>
        <taxon>Ktedonobacteraceae</taxon>
        <taxon>Ktedonobacter</taxon>
    </lineage>
</organism>
<dbReference type="RefSeq" id="WP_201371958.1">
    <property type="nucleotide sequence ID" value="NZ_BNJG01000001.1"/>
</dbReference>
<gene>
    <name evidence="2" type="ORF">KSB_38390</name>
</gene>
<feature type="transmembrane region" description="Helical" evidence="1">
    <location>
        <begin position="38"/>
        <end position="63"/>
    </location>
</feature>
<sequence>MQLVILSLLSIIAYIGGLVLILRISPRLLGAAFDEPRFMGLAILEILGAILMFGAVVITFAVFNGAFPIRVLDFVFLVGIFIVSARVALYSFQPPAHILRRTHRVSRIITAAFGIFLALAAIFYVVQLFTAS</sequence>
<dbReference type="EMBL" id="BNJG01000001">
    <property type="protein sequence ID" value="GHO55364.1"/>
    <property type="molecule type" value="Genomic_DNA"/>
</dbReference>
<keyword evidence="3" id="KW-1185">Reference proteome</keyword>
<name>A0ABQ3URE7_9CHLR</name>
<evidence type="ECO:0000313" key="2">
    <source>
        <dbReference type="EMBL" id="GHO55364.1"/>
    </source>
</evidence>
<evidence type="ECO:0000313" key="3">
    <source>
        <dbReference type="Proteomes" id="UP000654345"/>
    </source>
</evidence>
<keyword evidence="1" id="KW-0472">Membrane</keyword>
<feature type="transmembrane region" description="Helical" evidence="1">
    <location>
        <begin position="69"/>
        <end position="89"/>
    </location>
</feature>
<evidence type="ECO:0008006" key="4">
    <source>
        <dbReference type="Google" id="ProtNLM"/>
    </source>
</evidence>
<feature type="transmembrane region" description="Helical" evidence="1">
    <location>
        <begin position="6"/>
        <end position="26"/>
    </location>
</feature>
<protein>
    <recommendedName>
        <fullName evidence="4">Integral membrane protein</fullName>
    </recommendedName>
</protein>
<feature type="transmembrane region" description="Helical" evidence="1">
    <location>
        <begin position="109"/>
        <end position="129"/>
    </location>
</feature>
<accession>A0ABQ3URE7</accession>
<proteinExistence type="predicted"/>
<comment type="caution">
    <text evidence="2">The sequence shown here is derived from an EMBL/GenBank/DDBJ whole genome shotgun (WGS) entry which is preliminary data.</text>
</comment>
<evidence type="ECO:0000256" key="1">
    <source>
        <dbReference type="SAM" id="Phobius"/>
    </source>
</evidence>
<keyword evidence="1" id="KW-0812">Transmembrane</keyword>